<comment type="function">
    <text evidence="4">Required for flagellar hook formation. May act as a scaffolding protein.</text>
</comment>
<dbReference type="GO" id="GO:0044781">
    <property type="term" value="P:bacterial-type flagellum organization"/>
    <property type="evidence" value="ECO:0007669"/>
    <property type="project" value="UniProtKB-KW"/>
</dbReference>
<comment type="similarity">
    <text evidence="1">Belongs to the FlgD family.</text>
</comment>
<reference evidence="6" key="1">
    <citation type="journal article" date="2020" name="mSystems">
        <title>Genome- and Community-Level Interaction Insights into Carbon Utilization and Element Cycling Functions of Hydrothermarchaeota in Hydrothermal Sediment.</title>
        <authorList>
            <person name="Zhou Z."/>
            <person name="Liu Y."/>
            <person name="Xu W."/>
            <person name="Pan J."/>
            <person name="Luo Z.H."/>
            <person name="Li M."/>
        </authorList>
    </citation>
    <scope>NUCLEOTIDE SEQUENCE [LARGE SCALE GENOMIC DNA]</scope>
    <source>
        <strain evidence="6">SpSt-747</strain>
    </source>
</reference>
<feature type="region of interest" description="Disordered" evidence="5">
    <location>
        <begin position="1"/>
        <end position="20"/>
    </location>
</feature>
<organism evidence="6">
    <name type="scientific">Candidatus Caldatribacterium californiense</name>
    <dbReference type="NCBI Taxonomy" id="1454726"/>
    <lineage>
        <taxon>Bacteria</taxon>
        <taxon>Pseudomonadati</taxon>
        <taxon>Atribacterota</taxon>
        <taxon>Atribacteria</taxon>
        <taxon>Atribacterales</taxon>
        <taxon>Candidatus Caldatribacteriaceae</taxon>
        <taxon>Candidatus Caldatribacterium</taxon>
    </lineage>
</organism>
<protein>
    <recommendedName>
        <fullName evidence="2">Basal-body rod modification protein FlgD</fullName>
    </recommendedName>
</protein>
<gene>
    <name evidence="6" type="ORF">ENV30_02235</name>
</gene>
<keyword evidence="3" id="KW-1005">Bacterial flagellum biogenesis</keyword>
<evidence type="ECO:0000256" key="5">
    <source>
        <dbReference type="SAM" id="MobiDB-lite"/>
    </source>
</evidence>
<comment type="caution">
    <text evidence="6">The sequence shown here is derived from an EMBL/GenBank/DDBJ whole genome shotgun (WGS) entry which is preliminary data.</text>
</comment>
<accession>A0A7V3YFF4</accession>
<evidence type="ECO:0000256" key="3">
    <source>
        <dbReference type="ARBA" id="ARBA00022795"/>
    </source>
</evidence>
<dbReference type="AlphaFoldDB" id="A0A7V3YFF4"/>
<dbReference type="Pfam" id="PF03963">
    <property type="entry name" value="FlgD"/>
    <property type="match status" value="1"/>
</dbReference>
<dbReference type="InterPro" id="IPR005648">
    <property type="entry name" value="FlgD"/>
</dbReference>
<name>A0A7V3YFF4_9BACT</name>
<sequence length="130" mass="13682">MASLSGIQGVSSGNVTETPASKSRTTLDKYAFLKLLVYQLRYQNPLEPLGDQELALQLAQFSTVEGIQNLNKSMVALLLIQAGNLVGKTVTLKDGASGVVSGVVLRDEAVYVLLGDSPYPVTDVVGVEGA</sequence>
<proteinExistence type="inferred from homology"/>
<evidence type="ECO:0000256" key="4">
    <source>
        <dbReference type="ARBA" id="ARBA00024746"/>
    </source>
</evidence>
<evidence type="ECO:0000256" key="2">
    <source>
        <dbReference type="ARBA" id="ARBA00016013"/>
    </source>
</evidence>
<dbReference type="EMBL" id="DTFV01000038">
    <property type="protein sequence ID" value="HGI30122.1"/>
    <property type="molecule type" value="Genomic_DNA"/>
</dbReference>
<evidence type="ECO:0000313" key="6">
    <source>
        <dbReference type="EMBL" id="HGI30122.1"/>
    </source>
</evidence>
<evidence type="ECO:0000256" key="1">
    <source>
        <dbReference type="ARBA" id="ARBA00010577"/>
    </source>
</evidence>